<dbReference type="Proteomes" id="UP001291623">
    <property type="component" value="Unassembled WGS sequence"/>
</dbReference>
<gene>
    <name evidence="2" type="ORF">RND71_017976</name>
</gene>
<dbReference type="AlphaFoldDB" id="A0AAE1S3H0"/>
<protein>
    <submittedName>
        <fullName evidence="2">Uncharacterized protein</fullName>
    </submittedName>
</protein>
<sequence>MAGAVVQSKKKEDDGEWKTVTFPVRRRRSPTKSATAPSEKNAKEEGINVRNFEASTDDISTKYRQISLRNERDIDAQSKVFETQIDGLKEQVKVVDRYMQQESNNSPSANLDIRVSPIEAAEEVDVTVDEMARKDPSAEASPIDNSEASAEVIPEDVFLQYFGSTNIIPSPASPVGVHEEQVEEFLDKGIPTSRQELHALRTSLFRLSKEARDSPALKGKLACVKPSLLANPFEVVSETHHSSATTTSLPVDPAVQVPGDLSTALQDASSRSEQLEDTLAANTQVLTETQSIGVAEIAHGIGVGIPEELGVVEVGKFVTRIFNGSGPIIPNHCILKSENQHPKNQNSEITKSEFQNNVSERIRRFKTRLGSLPGEELLDLGKGLQIANDRNLYLITYRDIHERKRSNKFVGWKEGNLCGTWRRSQIRGSDGSNLVTKYENGKYSSDMSVERAKFVNSWDYERLSGVR</sequence>
<dbReference type="EMBL" id="JAVYJV010000009">
    <property type="protein sequence ID" value="KAK4362735.1"/>
    <property type="molecule type" value="Genomic_DNA"/>
</dbReference>
<evidence type="ECO:0000313" key="3">
    <source>
        <dbReference type="Proteomes" id="UP001291623"/>
    </source>
</evidence>
<evidence type="ECO:0000256" key="1">
    <source>
        <dbReference type="SAM" id="MobiDB-lite"/>
    </source>
</evidence>
<proteinExistence type="predicted"/>
<organism evidence="2 3">
    <name type="scientific">Anisodus tanguticus</name>
    <dbReference type="NCBI Taxonomy" id="243964"/>
    <lineage>
        <taxon>Eukaryota</taxon>
        <taxon>Viridiplantae</taxon>
        <taxon>Streptophyta</taxon>
        <taxon>Embryophyta</taxon>
        <taxon>Tracheophyta</taxon>
        <taxon>Spermatophyta</taxon>
        <taxon>Magnoliopsida</taxon>
        <taxon>eudicotyledons</taxon>
        <taxon>Gunneridae</taxon>
        <taxon>Pentapetalae</taxon>
        <taxon>asterids</taxon>
        <taxon>lamiids</taxon>
        <taxon>Solanales</taxon>
        <taxon>Solanaceae</taxon>
        <taxon>Solanoideae</taxon>
        <taxon>Hyoscyameae</taxon>
        <taxon>Anisodus</taxon>
    </lineage>
</organism>
<keyword evidence="3" id="KW-1185">Reference proteome</keyword>
<reference evidence="2" key="1">
    <citation type="submission" date="2023-12" db="EMBL/GenBank/DDBJ databases">
        <title>Genome assembly of Anisodus tanguticus.</title>
        <authorList>
            <person name="Wang Y.-J."/>
        </authorList>
    </citation>
    <scope>NUCLEOTIDE SEQUENCE</scope>
    <source>
        <strain evidence="2">KB-2021</strain>
        <tissue evidence="2">Leaf</tissue>
    </source>
</reference>
<name>A0AAE1S3H0_9SOLA</name>
<evidence type="ECO:0000313" key="2">
    <source>
        <dbReference type="EMBL" id="KAK4362735.1"/>
    </source>
</evidence>
<accession>A0AAE1S3H0</accession>
<comment type="caution">
    <text evidence="2">The sequence shown here is derived from an EMBL/GenBank/DDBJ whole genome shotgun (WGS) entry which is preliminary data.</text>
</comment>
<feature type="region of interest" description="Disordered" evidence="1">
    <location>
        <begin position="1"/>
        <end position="45"/>
    </location>
</feature>